<evidence type="ECO:0000313" key="2">
    <source>
        <dbReference type="Proteomes" id="UP001157418"/>
    </source>
</evidence>
<dbReference type="EMBL" id="CAKMRJ010005634">
    <property type="protein sequence ID" value="CAH1450443.1"/>
    <property type="molecule type" value="Genomic_DNA"/>
</dbReference>
<comment type="caution">
    <text evidence="1">The sequence shown here is derived from an EMBL/GenBank/DDBJ whole genome shotgun (WGS) entry which is preliminary data.</text>
</comment>
<proteinExistence type="predicted"/>
<name>A0AAU9PJD3_9ASTR</name>
<dbReference type="AlphaFoldDB" id="A0AAU9PJD3"/>
<organism evidence="1 2">
    <name type="scientific">Lactuca virosa</name>
    <dbReference type="NCBI Taxonomy" id="75947"/>
    <lineage>
        <taxon>Eukaryota</taxon>
        <taxon>Viridiplantae</taxon>
        <taxon>Streptophyta</taxon>
        <taxon>Embryophyta</taxon>
        <taxon>Tracheophyta</taxon>
        <taxon>Spermatophyta</taxon>
        <taxon>Magnoliopsida</taxon>
        <taxon>eudicotyledons</taxon>
        <taxon>Gunneridae</taxon>
        <taxon>Pentapetalae</taxon>
        <taxon>asterids</taxon>
        <taxon>campanulids</taxon>
        <taxon>Asterales</taxon>
        <taxon>Asteraceae</taxon>
        <taxon>Cichorioideae</taxon>
        <taxon>Cichorieae</taxon>
        <taxon>Lactucinae</taxon>
        <taxon>Lactuca</taxon>
    </lineage>
</organism>
<reference evidence="1 2" key="1">
    <citation type="submission" date="2022-01" db="EMBL/GenBank/DDBJ databases">
        <authorList>
            <person name="Xiong W."/>
            <person name="Schranz E."/>
        </authorList>
    </citation>
    <scope>NUCLEOTIDE SEQUENCE [LARGE SCALE GENOMIC DNA]</scope>
</reference>
<protein>
    <submittedName>
        <fullName evidence="1">Uncharacterized protein</fullName>
    </submittedName>
</protein>
<keyword evidence="2" id="KW-1185">Reference proteome</keyword>
<accession>A0AAU9PJD3</accession>
<dbReference type="Proteomes" id="UP001157418">
    <property type="component" value="Unassembled WGS sequence"/>
</dbReference>
<gene>
    <name evidence="1" type="ORF">LVIROSA_LOCUS35868</name>
</gene>
<sequence length="152" mass="17219">MDVLAKKWVRILQYREVDLEDRVFPSFSFCNDAFITRDTTIQDVEQRGAVIQPSRSSFIDHVGLEVGVESSRDKGVEDKFVEDTKEGVLPRLKQENEAKEMVGGGGSLEDMVEDDVDLEVVVDEDFDAFVSLGYVSVLEQGKLDVVRLKWLM</sequence>
<evidence type="ECO:0000313" key="1">
    <source>
        <dbReference type="EMBL" id="CAH1450443.1"/>
    </source>
</evidence>